<protein>
    <submittedName>
        <fullName evidence="3">Uncharacterized protein</fullName>
    </submittedName>
</protein>
<accession>A0A426WYK4</accession>
<comment type="caution">
    <text evidence="3">The sequence shown here is derived from an EMBL/GenBank/DDBJ whole genome shotgun (WGS) entry which is preliminary data.</text>
</comment>
<name>A0A426WYK4_ENSVE</name>
<dbReference type="Proteomes" id="UP000287651">
    <property type="component" value="Unassembled WGS sequence"/>
</dbReference>
<evidence type="ECO:0000313" key="3">
    <source>
        <dbReference type="EMBL" id="RRT32383.1"/>
    </source>
</evidence>
<gene>
    <name evidence="3" type="ORF">B296_00046479</name>
</gene>
<dbReference type="PANTHER" id="PTHR48183:SF1">
    <property type="entry name" value="PROTEIN, PUTATIVE-RELATED"/>
    <property type="match status" value="1"/>
</dbReference>
<dbReference type="PANTHER" id="PTHR48183">
    <property type="entry name" value="PROTEIN, PUTATIVE-RELATED"/>
    <property type="match status" value="1"/>
</dbReference>
<evidence type="ECO:0000256" key="2">
    <source>
        <dbReference type="SAM" id="Phobius"/>
    </source>
</evidence>
<keyword evidence="2" id="KW-1133">Transmembrane helix</keyword>
<keyword evidence="2" id="KW-0812">Transmembrane</keyword>
<feature type="transmembrane region" description="Helical" evidence="2">
    <location>
        <begin position="75"/>
        <end position="94"/>
    </location>
</feature>
<evidence type="ECO:0000313" key="4">
    <source>
        <dbReference type="Proteomes" id="UP000287651"/>
    </source>
</evidence>
<feature type="transmembrane region" description="Helical" evidence="2">
    <location>
        <begin position="114"/>
        <end position="133"/>
    </location>
</feature>
<reference evidence="3 4" key="1">
    <citation type="journal article" date="2014" name="Agronomy (Basel)">
        <title>A Draft Genome Sequence for Ensete ventricosum, the Drought-Tolerant Tree Against Hunger.</title>
        <authorList>
            <person name="Harrison J."/>
            <person name="Moore K.A."/>
            <person name="Paszkiewicz K."/>
            <person name="Jones T."/>
            <person name="Grant M."/>
            <person name="Ambacheew D."/>
            <person name="Muzemil S."/>
            <person name="Studholme D.J."/>
        </authorList>
    </citation>
    <scope>NUCLEOTIDE SEQUENCE [LARGE SCALE GENOMIC DNA]</scope>
</reference>
<proteinExistence type="predicted"/>
<sequence>MHLLSCGSINVKDRDGISVAAPLPQCTDRASPRGRSSFGGKKETVDLTAGNGSARIKPEDKDDTRRELDRDDEEGTLAVLTVILFASAGTIRVFDLPTLLWPMEVSKLLKEKKFWVASFIVAWAAALQAHMMWMQRQDSFKQKFGDSSKEIDGGN</sequence>
<feature type="region of interest" description="Disordered" evidence="1">
    <location>
        <begin position="23"/>
        <end position="71"/>
    </location>
</feature>
<evidence type="ECO:0000256" key="1">
    <source>
        <dbReference type="SAM" id="MobiDB-lite"/>
    </source>
</evidence>
<dbReference type="EMBL" id="AMZH03032335">
    <property type="protein sequence ID" value="RRT32383.1"/>
    <property type="molecule type" value="Genomic_DNA"/>
</dbReference>
<keyword evidence="2" id="KW-0472">Membrane</keyword>
<organism evidence="3 4">
    <name type="scientific">Ensete ventricosum</name>
    <name type="common">Abyssinian banana</name>
    <name type="synonym">Musa ensete</name>
    <dbReference type="NCBI Taxonomy" id="4639"/>
    <lineage>
        <taxon>Eukaryota</taxon>
        <taxon>Viridiplantae</taxon>
        <taxon>Streptophyta</taxon>
        <taxon>Embryophyta</taxon>
        <taxon>Tracheophyta</taxon>
        <taxon>Spermatophyta</taxon>
        <taxon>Magnoliopsida</taxon>
        <taxon>Liliopsida</taxon>
        <taxon>Zingiberales</taxon>
        <taxon>Musaceae</taxon>
        <taxon>Ensete</taxon>
    </lineage>
</organism>
<dbReference type="AlphaFoldDB" id="A0A426WYK4"/>
<feature type="compositionally biased region" description="Basic and acidic residues" evidence="1">
    <location>
        <begin position="56"/>
        <end position="69"/>
    </location>
</feature>